<dbReference type="AlphaFoldDB" id="A0A0V1AND6"/>
<proteinExistence type="predicted"/>
<dbReference type="Proteomes" id="UP000054776">
    <property type="component" value="Unassembled WGS sequence"/>
</dbReference>
<comment type="caution">
    <text evidence="1">The sequence shown here is derived from an EMBL/GenBank/DDBJ whole genome shotgun (WGS) entry which is preliminary data.</text>
</comment>
<evidence type="ECO:0000313" key="2">
    <source>
        <dbReference type="Proteomes" id="UP000054776"/>
    </source>
</evidence>
<name>A0A0V1AND6_TRISP</name>
<evidence type="ECO:0000313" key="1">
    <source>
        <dbReference type="EMBL" id="KRY26354.1"/>
    </source>
</evidence>
<sequence>MQMSSEITKKLKGTIIKMPHKSFRLYHKEFNAKCQVNTKLKKQLRRYPRTCKHIHSSKKAIRHRGMSECTTPGIVNQKSVELISAHAKTLENSGVINVQFHLPTSLTICIIDQKANLFYFQYELNL</sequence>
<accession>A0A0V1AND6</accession>
<dbReference type="InParanoid" id="A0A0V1AND6"/>
<gene>
    <name evidence="1" type="ORF">T01_9918</name>
</gene>
<organism evidence="1 2">
    <name type="scientific">Trichinella spiralis</name>
    <name type="common">Trichina worm</name>
    <dbReference type="NCBI Taxonomy" id="6334"/>
    <lineage>
        <taxon>Eukaryota</taxon>
        <taxon>Metazoa</taxon>
        <taxon>Ecdysozoa</taxon>
        <taxon>Nematoda</taxon>
        <taxon>Enoplea</taxon>
        <taxon>Dorylaimia</taxon>
        <taxon>Trichinellida</taxon>
        <taxon>Trichinellidae</taxon>
        <taxon>Trichinella</taxon>
    </lineage>
</organism>
<protein>
    <submittedName>
        <fullName evidence="1">Uncharacterized protein</fullName>
    </submittedName>
</protein>
<reference evidence="1 2" key="1">
    <citation type="submission" date="2015-01" db="EMBL/GenBank/DDBJ databases">
        <title>Evolution of Trichinella species and genotypes.</title>
        <authorList>
            <person name="Korhonen P.K."/>
            <person name="Edoardo P."/>
            <person name="Giuseppe L.R."/>
            <person name="Gasser R.B."/>
        </authorList>
    </citation>
    <scope>NUCLEOTIDE SEQUENCE [LARGE SCALE GENOMIC DNA]</scope>
    <source>
        <strain evidence="1">ISS3</strain>
    </source>
</reference>
<keyword evidence="2" id="KW-1185">Reference proteome</keyword>
<dbReference type="EMBL" id="JYDH01000465">
    <property type="protein sequence ID" value="KRY26354.1"/>
    <property type="molecule type" value="Genomic_DNA"/>
</dbReference>